<accession>A0A7Y9PHN5</accession>
<dbReference type="Proteomes" id="UP000589520">
    <property type="component" value="Unassembled WGS sequence"/>
</dbReference>
<proteinExistence type="predicted"/>
<comment type="caution">
    <text evidence="1">The sequence shown here is derived from an EMBL/GenBank/DDBJ whole genome shotgun (WGS) entry which is preliminary data.</text>
</comment>
<sequence>MVAIQFEYQGDLHCRAVHAPSGTELNTDAPKDNLGRGESFSPTDLIATALGTCMLTVMGIAARTLNLDITGTTATVEKEMTTATPRRIESLTVKIHVPHFLNPENKLKLERAAHTCPVHKSLHPDVQTLIEFSWG</sequence>
<organism evidence="1 2">
    <name type="scientific">Granulicella arctica</name>
    <dbReference type="NCBI Taxonomy" id="940613"/>
    <lineage>
        <taxon>Bacteria</taxon>
        <taxon>Pseudomonadati</taxon>
        <taxon>Acidobacteriota</taxon>
        <taxon>Terriglobia</taxon>
        <taxon>Terriglobales</taxon>
        <taxon>Acidobacteriaceae</taxon>
        <taxon>Granulicella</taxon>
    </lineage>
</organism>
<dbReference type="PANTHER" id="PTHR39624:SF2">
    <property type="entry name" value="OSMC-LIKE PROTEIN"/>
    <property type="match status" value="1"/>
</dbReference>
<dbReference type="InterPro" id="IPR015946">
    <property type="entry name" value="KH_dom-like_a/b"/>
</dbReference>
<keyword evidence="2" id="KW-1185">Reference proteome</keyword>
<dbReference type="RefSeq" id="WP_179491074.1">
    <property type="nucleotide sequence ID" value="NZ_JACCCW010000002.1"/>
</dbReference>
<dbReference type="SUPFAM" id="SSF82784">
    <property type="entry name" value="OsmC-like"/>
    <property type="match status" value="1"/>
</dbReference>
<dbReference type="EMBL" id="JACCCW010000002">
    <property type="protein sequence ID" value="NYF80012.1"/>
    <property type="molecule type" value="Genomic_DNA"/>
</dbReference>
<gene>
    <name evidence="1" type="ORF">HDF17_002332</name>
</gene>
<dbReference type="InterPro" id="IPR003718">
    <property type="entry name" value="OsmC/Ohr_fam"/>
</dbReference>
<reference evidence="1 2" key="1">
    <citation type="submission" date="2020-07" db="EMBL/GenBank/DDBJ databases">
        <title>Genomic Encyclopedia of Type Strains, Phase IV (KMG-V): Genome sequencing to study the core and pangenomes of soil and plant-associated prokaryotes.</title>
        <authorList>
            <person name="Whitman W."/>
        </authorList>
    </citation>
    <scope>NUCLEOTIDE SEQUENCE [LARGE SCALE GENOMIC DNA]</scope>
    <source>
        <strain evidence="1 2">X4EP2</strain>
    </source>
</reference>
<evidence type="ECO:0000313" key="2">
    <source>
        <dbReference type="Proteomes" id="UP000589520"/>
    </source>
</evidence>
<evidence type="ECO:0000313" key="1">
    <source>
        <dbReference type="EMBL" id="NYF80012.1"/>
    </source>
</evidence>
<protein>
    <submittedName>
        <fullName evidence="1">Putative redox protein</fullName>
    </submittedName>
</protein>
<dbReference type="InterPro" id="IPR036102">
    <property type="entry name" value="OsmC/Ohrsf"/>
</dbReference>
<dbReference type="AlphaFoldDB" id="A0A7Y9PHN5"/>
<name>A0A7Y9PHN5_9BACT</name>
<dbReference type="Pfam" id="PF02566">
    <property type="entry name" value="OsmC"/>
    <property type="match status" value="1"/>
</dbReference>
<dbReference type="PANTHER" id="PTHR39624">
    <property type="entry name" value="PROTEIN INVOLVED IN RIMO-MEDIATED BETA-METHYLTHIOLATION OF RIBOSOMAL PROTEIN S12 YCAO"/>
    <property type="match status" value="1"/>
</dbReference>
<dbReference type="Gene3D" id="3.30.300.20">
    <property type="match status" value="1"/>
</dbReference>